<sequence>MKMTKEEVLQATLRYLLKNDRTQLGAIRHNIEEILKSRGEAGEITTRGIGFTSTSYVRMSDTVAMLVNEVIYDLISERILTPGIDASNLELPFISVTNKEKINTFLR</sequence>
<proteinExistence type="predicted"/>
<accession>A0ABX1ZGW1</accession>
<dbReference type="RefSeq" id="WP_171693849.1">
    <property type="nucleotide sequence ID" value="NZ_WHOC01000183.1"/>
</dbReference>
<dbReference type="Proteomes" id="UP000658690">
    <property type="component" value="Unassembled WGS sequence"/>
</dbReference>
<comment type="caution">
    <text evidence="1">The sequence shown here is derived from an EMBL/GenBank/DDBJ whole genome shotgun (WGS) entry which is preliminary data.</text>
</comment>
<reference evidence="1 2" key="1">
    <citation type="submission" date="2019-10" db="EMBL/GenBank/DDBJ databases">
        <title>Description of Paenibacillus choica sp. nov.</title>
        <authorList>
            <person name="Carlier A."/>
            <person name="Qi S."/>
        </authorList>
    </citation>
    <scope>NUCLEOTIDE SEQUENCE [LARGE SCALE GENOMIC DNA]</scope>
    <source>
        <strain evidence="1 2">LMG 31460</strain>
    </source>
</reference>
<gene>
    <name evidence="1" type="ORF">GC102_36350</name>
</gene>
<name>A0ABX1ZGW1_9BACL</name>
<evidence type="ECO:0000313" key="1">
    <source>
        <dbReference type="EMBL" id="NOU91160.1"/>
    </source>
</evidence>
<protein>
    <submittedName>
        <fullName evidence="1">Uncharacterized protein</fullName>
    </submittedName>
</protein>
<evidence type="ECO:0000313" key="2">
    <source>
        <dbReference type="Proteomes" id="UP000658690"/>
    </source>
</evidence>
<organism evidence="1 2">
    <name type="scientific">Paenibacillus germinis</name>
    <dbReference type="NCBI Taxonomy" id="2654979"/>
    <lineage>
        <taxon>Bacteria</taxon>
        <taxon>Bacillati</taxon>
        <taxon>Bacillota</taxon>
        <taxon>Bacilli</taxon>
        <taxon>Bacillales</taxon>
        <taxon>Paenibacillaceae</taxon>
        <taxon>Paenibacillus</taxon>
    </lineage>
</organism>
<keyword evidence="2" id="KW-1185">Reference proteome</keyword>
<dbReference type="EMBL" id="WHOC01000183">
    <property type="protein sequence ID" value="NOU91160.1"/>
    <property type="molecule type" value="Genomic_DNA"/>
</dbReference>